<name>A0A3N4J1X1_9PEZI</name>
<dbReference type="Proteomes" id="UP000276215">
    <property type="component" value="Unassembled WGS sequence"/>
</dbReference>
<keyword evidence="2" id="KW-1185">Reference proteome</keyword>
<feature type="non-terminal residue" evidence="1">
    <location>
        <position position="1"/>
    </location>
</feature>
<reference evidence="1 2" key="1">
    <citation type="journal article" date="2018" name="Nat. Ecol. Evol.">
        <title>Pezizomycetes genomes reveal the molecular basis of ectomycorrhizal truffle lifestyle.</title>
        <authorList>
            <person name="Murat C."/>
            <person name="Payen T."/>
            <person name="Noel B."/>
            <person name="Kuo A."/>
            <person name="Morin E."/>
            <person name="Chen J."/>
            <person name="Kohler A."/>
            <person name="Krizsan K."/>
            <person name="Balestrini R."/>
            <person name="Da Silva C."/>
            <person name="Montanini B."/>
            <person name="Hainaut M."/>
            <person name="Levati E."/>
            <person name="Barry K.W."/>
            <person name="Belfiori B."/>
            <person name="Cichocki N."/>
            <person name="Clum A."/>
            <person name="Dockter R.B."/>
            <person name="Fauchery L."/>
            <person name="Guy J."/>
            <person name="Iotti M."/>
            <person name="Le Tacon F."/>
            <person name="Lindquist E.A."/>
            <person name="Lipzen A."/>
            <person name="Malagnac F."/>
            <person name="Mello A."/>
            <person name="Molinier V."/>
            <person name="Miyauchi S."/>
            <person name="Poulain J."/>
            <person name="Riccioni C."/>
            <person name="Rubini A."/>
            <person name="Sitrit Y."/>
            <person name="Splivallo R."/>
            <person name="Traeger S."/>
            <person name="Wang M."/>
            <person name="Zifcakova L."/>
            <person name="Wipf D."/>
            <person name="Zambonelli A."/>
            <person name="Paolocci F."/>
            <person name="Nowrousian M."/>
            <person name="Ottonello S."/>
            <person name="Baldrian P."/>
            <person name="Spatafora J.W."/>
            <person name="Henrissat B."/>
            <person name="Nagy L.G."/>
            <person name="Aury J.M."/>
            <person name="Wincker P."/>
            <person name="Grigoriev I.V."/>
            <person name="Bonfante P."/>
            <person name="Martin F.M."/>
        </authorList>
    </citation>
    <scope>NUCLEOTIDE SEQUENCE [LARGE SCALE GENOMIC DNA]</scope>
    <source>
        <strain evidence="1 2">120613-1</strain>
    </source>
</reference>
<evidence type="ECO:0000313" key="1">
    <source>
        <dbReference type="EMBL" id="RPA91217.1"/>
    </source>
</evidence>
<organism evidence="1 2">
    <name type="scientific">Choiromyces venosus 120613-1</name>
    <dbReference type="NCBI Taxonomy" id="1336337"/>
    <lineage>
        <taxon>Eukaryota</taxon>
        <taxon>Fungi</taxon>
        <taxon>Dikarya</taxon>
        <taxon>Ascomycota</taxon>
        <taxon>Pezizomycotina</taxon>
        <taxon>Pezizomycetes</taxon>
        <taxon>Pezizales</taxon>
        <taxon>Tuberaceae</taxon>
        <taxon>Choiromyces</taxon>
    </lineage>
</organism>
<proteinExistence type="predicted"/>
<dbReference type="STRING" id="1336337.A0A3N4J1X1"/>
<evidence type="ECO:0000313" key="2">
    <source>
        <dbReference type="Proteomes" id="UP000276215"/>
    </source>
</evidence>
<dbReference type="EMBL" id="ML120502">
    <property type="protein sequence ID" value="RPA91217.1"/>
    <property type="molecule type" value="Genomic_DNA"/>
</dbReference>
<gene>
    <name evidence="1" type="ORF">L873DRAFT_1819793</name>
</gene>
<protein>
    <submittedName>
        <fullName evidence="1">Uncharacterized protein</fullName>
    </submittedName>
</protein>
<accession>A0A3N4J1X1</accession>
<dbReference type="AlphaFoldDB" id="A0A3N4J1X1"/>
<sequence>YFTLLVLQPKRIPVLPIPHITNPMISFTQAPGTHNLRTPVAGTQVPTSYRRTLYGCVTSELISHLESLQSSLPLEGRQPLILSDSSHDFGQRSYTQEFPTTYASASGSCLVPPVTTSGQEDIRTDIQQLYPSQLEKLEVTVHLLACTLVPSIGTISGQLAALFHTIQEVKSDVQTLNKQYKLKEQDLTKEEIVLLWEFVNIPGISVRLVSEKKSSFLTNMATILSEEKSKLKSKLQNSTIHNLPVKELAHSLFLDKTFKTATPIQQSKLKTSAAHWGLLEQDCIDFTAETDLEELDGNNLGPFASDNAIKILVRSAFPLEEGMYL</sequence>